<reference evidence="2" key="2">
    <citation type="submission" date="2025-09" db="UniProtKB">
        <authorList>
            <consortium name="Ensembl"/>
        </authorList>
    </citation>
    <scope>IDENTIFICATION</scope>
</reference>
<reference evidence="2" key="1">
    <citation type="submission" date="2025-08" db="UniProtKB">
        <authorList>
            <consortium name="Ensembl"/>
        </authorList>
    </citation>
    <scope>IDENTIFICATION</scope>
</reference>
<feature type="transmembrane region" description="Helical" evidence="1">
    <location>
        <begin position="18"/>
        <end position="41"/>
    </location>
</feature>
<keyword evidence="3" id="KW-1185">Reference proteome</keyword>
<protein>
    <recommendedName>
        <fullName evidence="4">C2H2-type domain-containing protein</fullName>
    </recommendedName>
</protein>
<sequence>MVQEYQSPVRVYKHPFELIMAVSKSYLMQCCVCFICFNIVFTNKQHDQLHTETATPDGFILTQKDES</sequence>
<proteinExistence type="predicted"/>
<evidence type="ECO:0000313" key="2">
    <source>
        <dbReference type="Ensembl" id="ENSLBEP00000015767.1"/>
    </source>
</evidence>
<accession>A0A3Q3F9U0</accession>
<keyword evidence="1" id="KW-1133">Transmembrane helix</keyword>
<dbReference type="AlphaFoldDB" id="A0A3Q3F9U0"/>
<organism evidence="2 3">
    <name type="scientific">Labrus bergylta</name>
    <name type="common">ballan wrasse</name>
    <dbReference type="NCBI Taxonomy" id="56723"/>
    <lineage>
        <taxon>Eukaryota</taxon>
        <taxon>Metazoa</taxon>
        <taxon>Chordata</taxon>
        <taxon>Craniata</taxon>
        <taxon>Vertebrata</taxon>
        <taxon>Euteleostomi</taxon>
        <taxon>Actinopterygii</taxon>
        <taxon>Neopterygii</taxon>
        <taxon>Teleostei</taxon>
        <taxon>Neoteleostei</taxon>
        <taxon>Acanthomorphata</taxon>
        <taxon>Eupercaria</taxon>
        <taxon>Labriformes</taxon>
        <taxon>Labridae</taxon>
        <taxon>Labrus</taxon>
    </lineage>
</organism>
<dbReference type="InParanoid" id="A0A3Q3F9U0"/>
<keyword evidence="1" id="KW-0812">Transmembrane</keyword>
<dbReference type="Ensembl" id="ENSLBET00000016698.1">
    <property type="protein sequence ID" value="ENSLBEP00000015767.1"/>
    <property type="gene ID" value="ENSLBEG00000012233.1"/>
</dbReference>
<name>A0A3Q3F9U0_9LABR</name>
<evidence type="ECO:0000313" key="3">
    <source>
        <dbReference type="Proteomes" id="UP000261660"/>
    </source>
</evidence>
<evidence type="ECO:0000256" key="1">
    <source>
        <dbReference type="SAM" id="Phobius"/>
    </source>
</evidence>
<evidence type="ECO:0008006" key="4">
    <source>
        <dbReference type="Google" id="ProtNLM"/>
    </source>
</evidence>
<keyword evidence="1" id="KW-0472">Membrane</keyword>
<dbReference type="Proteomes" id="UP000261660">
    <property type="component" value="Unplaced"/>
</dbReference>